<accession>A0A2A4X4Y4</accession>
<dbReference type="GO" id="GO:0032259">
    <property type="term" value="P:methylation"/>
    <property type="evidence" value="ECO:0007669"/>
    <property type="project" value="UniProtKB-KW"/>
</dbReference>
<dbReference type="Gene3D" id="3.40.50.150">
    <property type="entry name" value="Vaccinia Virus protein VP39"/>
    <property type="match status" value="1"/>
</dbReference>
<comment type="caution">
    <text evidence="4">The sequence shown here is derived from an EMBL/GenBank/DDBJ whole genome shotgun (WGS) entry which is preliminary data.</text>
</comment>
<organism evidence="4 5">
    <name type="scientific">Aerophobetes bacterium</name>
    <dbReference type="NCBI Taxonomy" id="2030807"/>
    <lineage>
        <taxon>Bacteria</taxon>
        <taxon>Candidatus Aerophobota</taxon>
    </lineage>
</organism>
<proteinExistence type="predicted"/>
<name>A0A2A4X4Y4_UNCAE</name>
<keyword evidence="1" id="KW-0489">Methyltransferase</keyword>
<evidence type="ECO:0000313" key="4">
    <source>
        <dbReference type="EMBL" id="PCI77095.1"/>
    </source>
</evidence>
<gene>
    <name evidence="4" type="ORF">COB21_03445</name>
</gene>
<protein>
    <recommendedName>
        <fullName evidence="3">Methyltransferase domain-containing protein</fullName>
    </recommendedName>
</protein>
<dbReference type="InterPro" id="IPR029063">
    <property type="entry name" value="SAM-dependent_MTases_sf"/>
</dbReference>
<dbReference type="PANTHER" id="PTHR43861:SF1">
    <property type="entry name" value="TRANS-ACONITATE 2-METHYLTRANSFERASE"/>
    <property type="match status" value="1"/>
</dbReference>
<dbReference type="AlphaFoldDB" id="A0A2A4X4Y4"/>
<dbReference type="Proteomes" id="UP000218775">
    <property type="component" value="Unassembled WGS sequence"/>
</dbReference>
<dbReference type="InterPro" id="IPR041698">
    <property type="entry name" value="Methyltransf_25"/>
</dbReference>
<dbReference type="PANTHER" id="PTHR43861">
    <property type="entry name" value="TRANS-ACONITATE 2-METHYLTRANSFERASE-RELATED"/>
    <property type="match status" value="1"/>
</dbReference>
<dbReference type="EMBL" id="NVUK01000020">
    <property type="protein sequence ID" value="PCI77095.1"/>
    <property type="molecule type" value="Genomic_DNA"/>
</dbReference>
<dbReference type="Pfam" id="PF13649">
    <property type="entry name" value="Methyltransf_25"/>
    <property type="match status" value="1"/>
</dbReference>
<dbReference type="CDD" id="cd02440">
    <property type="entry name" value="AdoMet_MTases"/>
    <property type="match status" value="1"/>
</dbReference>
<feature type="domain" description="Methyltransferase" evidence="3">
    <location>
        <begin position="47"/>
        <end position="135"/>
    </location>
</feature>
<evidence type="ECO:0000313" key="5">
    <source>
        <dbReference type="Proteomes" id="UP000218775"/>
    </source>
</evidence>
<reference evidence="5" key="1">
    <citation type="submission" date="2017-08" db="EMBL/GenBank/DDBJ databases">
        <title>A dynamic microbial community with high functional redundancy inhabits the cold, oxic subseafloor aquifer.</title>
        <authorList>
            <person name="Tully B.J."/>
            <person name="Wheat C.G."/>
            <person name="Glazer B.T."/>
            <person name="Huber J.A."/>
        </authorList>
    </citation>
    <scope>NUCLEOTIDE SEQUENCE [LARGE SCALE GENOMIC DNA]</scope>
</reference>
<dbReference type="SUPFAM" id="SSF53335">
    <property type="entry name" value="S-adenosyl-L-methionine-dependent methyltransferases"/>
    <property type="match status" value="1"/>
</dbReference>
<sequence>MKTYRFGKTYNATQASQFCKTHTLPYRFLAYRDFPELIEGFPNINNVLDFGAGTGASTKHLVDHGYNVVGIDKSPAMIQRARTNFPHIAFFHTDTLKLSFQFDLVFSSFVLFELKTKSDIITYLNQAASSLKEGGIFYAITGSAFLYQRERDWTCFISDYSENSNPTSGSLVKVGLKDVDLGSYDYYWTEEDYKECFEASDLTLVKTHYPLGFNTDPYSWQDEKSFSPFVTFVAQKTP</sequence>
<evidence type="ECO:0000256" key="1">
    <source>
        <dbReference type="ARBA" id="ARBA00022603"/>
    </source>
</evidence>
<dbReference type="GO" id="GO:0008168">
    <property type="term" value="F:methyltransferase activity"/>
    <property type="evidence" value="ECO:0007669"/>
    <property type="project" value="UniProtKB-KW"/>
</dbReference>
<evidence type="ECO:0000259" key="3">
    <source>
        <dbReference type="Pfam" id="PF13649"/>
    </source>
</evidence>
<keyword evidence="2" id="KW-0808">Transferase</keyword>
<evidence type="ECO:0000256" key="2">
    <source>
        <dbReference type="ARBA" id="ARBA00022679"/>
    </source>
</evidence>